<comment type="similarity">
    <text evidence="3">In the C-terminal section; belongs to the pectinesterase family.</text>
</comment>
<dbReference type="OrthoDB" id="2019149at2759"/>
<dbReference type="InterPro" id="IPR035513">
    <property type="entry name" value="Invertase/methylesterase_inhib"/>
</dbReference>
<evidence type="ECO:0000256" key="3">
    <source>
        <dbReference type="ARBA" id="ARBA00007786"/>
    </source>
</evidence>
<evidence type="ECO:0000256" key="7">
    <source>
        <dbReference type="RuleBase" id="RU000589"/>
    </source>
</evidence>
<organism evidence="9 10">
    <name type="scientific">Protea cynaroides</name>
    <dbReference type="NCBI Taxonomy" id="273540"/>
    <lineage>
        <taxon>Eukaryota</taxon>
        <taxon>Viridiplantae</taxon>
        <taxon>Streptophyta</taxon>
        <taxon>Embryophyta</taxon>
        <taxon>Tracheophyta</taxon>
        <taxon>Spermatophyta</taxon>
        <taxon>Magnoliopsida</taxon>
        <taxon>Proteales</taxon>
        <taxon>Proteaceae</taxon>
        <taxon>Protea</taxon>
    </lineage>
</organism>
<comment type="similarity">
    <text evidence="2">In the N-terminal section; belongs to the PMEI family.</text>
</comment>
<evidence type="ECO:0000256" key="2">
    <source>
        <dbReference type="ARBA" id="ARBA00006027"/>
    </source>
</evidence>
<protein>
    <recommendedName>
        <fullName evidence="7">Pectinesterase</fullName>
        <ecNumber evidence="7">3.1.1.11</ecNumber>
    </recommendedName>
</protein>
<keyword evidence="10" id="KW-1185">Reference proteome</keyword>
<evidence type="ECO:0000256" key="1">
    <source>
        <dbReference type="ARBA" id="ARBA00005184"/>
    </source>
</evidence>
<dbReference type="NCBIfam" id="TIGR01614">
    <property type="entry name" value="PME_inhib"/>
    <property type="match status" value="1"/>
</dbReference>
<keyword evidence="7" id="KW-0961">Cell wall biogenesis/degradation</keyword>
<comment type="caution">
    <text evidence="9">The sequence shown here is derived from an EMBL/GenBank/DDBJ whole genome shotgun (WGS) entry which is preliminary data.</text>
</comment>
<evidence type="ECO:0000256" key="5">
    <source>
        <dbReference type="ARBA" id="ARBA00023085"/>
    </source>
</evidence>
<evidence type="ECO:0000256" key="4">
    <source>
        <dbReference type="ARBA" id="ARBA00022801"/>
    </source>
</evidence>
<dbReference type="GO" id="GO:0030599">
    <property type="term" value="F:pectinesterase activity"/>
    <property type="evidence" value="ECO:0007669"/>
    <property type="project" value="UniProtKB-UniRule"/>
</dbReference>
<dbReference type="GO" id="GO:0004857">
    <property type="term" value="F:enzyme inhibitor activity"/>
    <property type="evidence" value="ECO:0007669"/>
    <property type="project" value="InterPro"/>
</dbReference>
<keyword evidence="7" id="KW-0964">Secreted</keyword>
<dbReference type="GO" id="GO:0045490">
    <property type="term" value="P:pectin catabolic process"/>
    <property type="evidence" value="ECO:0007669"/>
    <property type="project" value="UniProtKB-UniRule"/>
</dbReference>
<accession>A0A9Q0H7T9</accession>
<dbReference type="Gene3D" id="1.20.140.40">
    <property type="entry name" value="Invertase/pectin methylesterase inhibitor family protein"/>
    <property type="match status" value="1"/>
</dbReference>
<comment type="pathway">
    <text evidence="1 7">Glycan metabolism; pectin degradation; 2-dehydro-3-deoxy-D-gluconate from pectin: step 1/5.</text>
</comment>
<dbReference type="InterPro" id="IPR033131">
    <property type="entry name" value="Pectinesterase_Asp_AS"/>
</dbReference>
<dbReference type="Gene3D" id="2.160.20.10">
    <property type="entry name" value="Single-stranded right-handed beta-helix, Pectin lyase-like"/>
    <property type="match status" value="1"/>
</dbReference>
<evidence type="ECO:0000259" key="8">
    <source>
        <dbReference type="SMART" id="SM00856"/>
    </source>
</evidence>
<keyword evidence="4 7" id="KW-0378">Hydrolase</keyword>
<name>A0A9Q0H7T9_9MAGN</name>
<dbReference type="SMART" id="SM00856">
    <property type="entry name" value="PMEI"/>
    <property type="match status" value="1"/>
</dbReference>
<dbReference type="EC" id="3.1.1.11" evidence="7"/>
<dbReference type="SUPFAM" id="SSF101148">
    <property type="entry name" value="Plant invertase/pectin methylesterase inhibitor"/>
    <property type="match status" value="1"/>
</dbReference>
<evidence type="ECO:0000256" key="6">
    <source>
        <dbReference type="PROSITE-ProRule" id="PRU10040"/>
    </source>
</evidence>
<dbReference type="Pfam" id="PF01095">
    <property type="entry name" value="Pectinesterase"/>
    <property type="match status" value="1"/>
</dbReference>
<dbReference type="SUPFAM" id="SSF51126">
    <property type="entry name" value="Pectin lyase-like"/>
    <property type="match status" value="1"/>
</dbReference>
<dbReference type="CDD" id="cd15798">
    <property type="entry name" value="PMEI-like_3"/>
    <property type="match status" value="1"/>
</dbReference>
<dbReference type="InterPro" id="IPR006501">
    <property type="entry name" value="Pectinesterase_inhib_dom"/>
</dbReference>
<dbReference type="Proteomes" id="UP001141806">
    <property type="component" value="Unassembled WGS sequence"/>
</dbReference>
<dbReference type="InterPro" id="IPR000070">
    <property type="entry name" value="Pectinesterase_cat"/>
</dbReference>
<dbReference type="InterPro" id="IPR012334">
    <property type="entry name" value="Pectin_lyas_fold"/>
</dbReference>
<comment type="catalytic activity">
    <reaction evidence="7">
        <text>[(1-&gt;4)-alpha-D-galacturonosyl methyl ester](n) + n H2O = [(1-&gt;4)-alpha-D-galacturonosyl](n) + n methanol + n H(+)</text>
        <dbReference type="Rhea" id="RHEA:22380"/>
        <dbReference type="Rhea" id="RHEA-COMP:14570"/>
        <dbReference type="Rhea" id="RHEA-COMP:14573"/>
        <dbReference type="ChEBI" id="CHEBI:15377"/>
        <dbReference type="ChEBI" id="CHEBI:15378"/>
        <dbReference type="ChEBI" id="CHEBI:17790"/>
        <dbReference type="ChEBI" id="CHEBI:140522"/>
        <dbReference type="ChEBI" id="CHEBI:140523"/>
        <dbReference type="EC" id="3.1.1.11"/>
    </reaction>
</comment>
<sequence length="542" mass="58888">MTLIILIVQVTFNLQQKRRCWQPLLMSMVKVNANATFSSSDNQGGIGFVLPDADGVILASYSKDIIFNSAAVGKAPAIQEALKVTMIQAQLAHNLISSMDLSSFNEPAKAAWADCSELYNNTVSEFSRVLLSNSWEDTQTWLSAAVANQQTCQHGFMELNSTSFMSSLPSMLSDFSKLLSNSLAINKQAASTLTSKPGGARRLLSDGFPSWVSVADRKLLQSTTAASQANIVVATDGSGNYKTISEALSASSKLRSGTSRFVIYVKKGTYKENVEITKSMKNIMLIGDGIDATIVTGSKNVQDGSTTFRSATVAAVGDGFMAKAITFQNTAGPQKHQAVAFRSGSDQSVFYQCSFKGYQDTLYVYSQRQFYRNCDIYGTVDFIFGDAAVILQNCNIYVRKPMSNQKNTVTAQGRSDPNENTGISIHNCKITAASDLKQVQSSFKTYLGRPWKEYSRTVVMKTYLDSLIDPAGWLEWSGNFALSTLYYGEYSNTGSGSTTSGRVTWKGYHVMSTSDAQKFTVANFLGGGSWISGTGVPYTSGL</sequence>
<comment type="subcellular location">
    <subcellularLocation>
        <location evidence="7">Secreted</location>
        <location evidence="7">Cell wall</location>
    </subcellularLocation>
</comment>
<dbReference type="AlphaFoldDB" id="A0A9Q0H7T9"/>
<dbReference type="InterPro" id="IPR018040">
    <property type="entry name" value="Pectinesterase_Tyr_AS"/>
</dbReference>
<dbReference type="PROSITE" id="PS00503">
    <property type="entry name" value="PECTINESTERASE_2"/>
    <property type="match status" value="1"/>
</dbReference>
<dbReference type="GO" id="GO:0042545">
    <property type="term" value="P:cell wall modification"/>
    <property type="evidence" value="ECO:0007669"/>
    <property type="project" value="UniProtKB-UniRule"/>
</dbReference>
<dbReference type="PROSITE" id="PS00800">
    <property type="entry name" value="PECTINESTERASE_1"/>
    <property type="match status" value="1"/>
</dbReference>
<keyword evidence="7" id="KW-0134">Cell wall</keyword>
<evidence type="ECO:0000313" key="9">
    <source>
        <dbReference type="EMBL" id="KAJ4960839.1"/>
    </source>
</evidence>
<proteinExistence type="inferred from homology"/>
<comment type="function">
    <text evidence="7">Acts in the modification of cell walls via demethylesterification of cell wall pectin.</text>
</comment>
<reference evidence="9" key="1">
    <citation type="journal article" date="2023" name="Plant J.">
        <title>The genome of the king protea, Protea cynaroides.</title>
        <authorList>
            <person name="Chang J."/>
            <person name="Duong T.A."/>
            <person name="Schoeman C."/>
            <person name="Ma X."/>
            <person name="Roodt D."/>
            <person name="Barker N."/>
            <person name="Li Z."/>
            <person name="Van de Peer Y."/>
            <person name="Mizrachi E."/>
        </authorList>
    </citation>
    <scope>NUCLEOTIDE SEQUENCE</scope>
    <source>
        <tissue evidence="9">Young leaves</tissue>
    </source>
</reference>
<keyword evidence="5 7" id="KW-0063">Aspartyl esterase</keyword>
<evidence type="ECO:0000313" key="10">
    <source>
        <dbReference type="Proteomes" id="UP001141806"/>
    </source>
</evidence>
<dbReference type="PANTHER" id="PTHR31707">
    <property type="entry name" value="PECTINESTERASE"/>
    <property type="match status" value="1"/>
</dbReference>
<feature type="domain" description="Pectinesterase inhibitor" evidence="8">
    <location>
        <begin position="57"/>
        <end position="185"/>
    </location>
</feature>
<dbReference type="Pfam" id="PF04043">
    <property type="entry name" value="PMEI"/>
    <property type="match status" value="1"/>
</dbReference>
<dbReference type="EMBL" id="JAMYWD010000009">
    <property type="protein sequence ID" value="KAJ4960839.1"/>
    <property type="molecule type" value="Genomic_DNA"/>
</dbReference>
<gene>
    <name evidence="9" type="ORF">NE237_020749</name>
</gene>
<feature type="active site" evidence="6">
    <location>
        <position position="381"/>
    </location>
</feature>
<dbReference type="InterPro" id="IPR011050">
    <property type="entry name" value="Pectin_lyase_fold/virulence"/>
</dbReference>
<dbReference type="FunFam" id="2.160.20.10:FF:000001">
    <property type="entry name" value="Pectinesterase"/>
    <property type="match status" value="1"/>
</dbReference>